<protein>
    <submittedName>
        <fullName evidence="1">Uncharacterized protein</fullName>
    </submittedName>
</protein>
<sequence length="44" mass="4907">MKVNKATENLNSGTKKALVKALRAAGISRGLLKVWLFRLIIHFV</sequence>
<name>A0A0J8GJL8_9LIST</name>
<dbReference type="Proteomes" id="UP000052258">
    <property type="component" value="Unassembled WGS sequence"/>
</dbReference>
<dbReference type="PATRIC" id="fig|1430899.3.peg.368"/>
<dbReference type="EMBL" id="AZHO01000005">
    <property type="protein sequence ID" value="KMT60943.1"/>
    <property type="molecule type" value="Genomic_DNA"/>
</dbReference>
<reference evidence="1 2" key="1">
    <citation type="journal article" date="2015" name="Genome Biol. Evol.">
        <title>Comparative Genomics of Listeria Sensu Lato: Genus-Wide Differences in Evolutionary Dynamics and the Progressive Gain of Complex, Potentially Pathogenicity-Related Traits through Lateral Gene Transfer.</title>
        <authorList>
            <person name="Chiara M."/>
            <person name="Caruso M."/>
            <person name="D'Erchia A.M."/>
            <person name="Manzari C."/>
            <person name="Fraccalvieri R."/>
            <person name="Goffredo E."/>
            <person name="Latorre L."/>
            <person name="Miccolupo A."/>
            <person name="Padalino I."/>
            <person name="Santagada G."/>
            <person name="Chiocco D."/>
            <person name="Pesole G."/>
            <person name="Horner D.S."/>
            <person name="Parisi A."/>
        </authorList>
    </citation>
    <scope>NUCLEOTIDE SEQUENCE [LARGE SCALE GENOMIC DNA]</scope>
    <source>
        <strain evidence="1 2">1991</strain>
    </source>
</reference>
<organism evidence="1 2">
    <name type="scientific">Listeria fleischmannii 1991</name>
    <dbReference type="NCBI Taxonomy" id="1430899"/>
    <lineage>
        <taxon>Bacteria</taxon>
        <taxon>Bacillati</taxon>
        <taxon>Bacillota</taxon>
        <taxon>Bacilli</taxon>
        <taxon>Bacillales</taxon>
        <taxon>Listeriaceae</taxon>
        <taxon>Listeria</taxon>
    </lineage>
</organism>
<keyword evidence="2" id="KW-1185">Reference proteome</keyword>
<dbReference type="AlphaFoldDB" id="A0A0J8GJL8"/>
<accession>A0A0J8GJL8</accession>
<comment type="caution">
    <text evidence="1">The sequence shown here is derived from an EMBL/GenBank/DDBJ whole genome shotgun (WGS) entry which is preliminary data.</text>
</comment>
<evidence type="ECO:0000313" key="1">
    <source>
        <dbReference type="EMBL" id="KMT60943.1"/>
    </source>
</evidence>
<proteinExistence type="predicted"/>
<gene>
    <name evidence="1" type="ORF">X560_0363</name>
</gene>
<evidence type="ECO:0000313" key="2">
    <source>
        <dbReference type="Proteomes" id="UP000052258"/>
    </source>
</evidence>